<evidence type="ECO:0000313" key="1">
    <source>
        <dbReference type="EMBL" id="KAF2719808.1"/>
    </source>
</evidence>
<reference evidence="1" key="1">
    <citation type="journal article" date="2020" name="Stud. Mycol.">
        <title>101 Dothideomycetes genomes: a test case for predicting lifestyles and emergence of pathogens.</title>
        <authorList>
            <person name="Haridas S."/>
            <person name="Albert R."/>
            <person name="Binder M."/>
            <person name="Bloem J."/>
            <person name="Labutti K."/>
            <person name="Salamov A."/>
            <person name="Andreopoulos B."/>
            <person name="Baker S."/>
            <person name="Barry K."/>
            <person name="Bills G."/>
            <person name="Bluhm B."/>
            <person name="Cannon C."/>
            <person name="Castanera R."/>
            <person name="Culley D."/>
            <person name="Daum C."/>
            <person name="Ezra D."/>
            <person name="Gonzalez J."/>
            <person name="Henrissat B."/>
            <person name="Kuo A."/>
            <person name="Liang C."/>
            <person name="Lipzen A."/>
            <person name="Lutzoni F."/>
            <person name="Magnuson J."/>
            <person name="Mondo S."/>
            <person name="Nolan M."/>
            <person name="Ohm R."/>
            <person name="Pangilinan J."/>
            <person name="Park H.-J."/>
            <person name="Ramirez L."/>
            <person name="Alfaro M."/>
            <person name="Sun H."/>
            <person name="Tritt A."/>
            <person name="Yoshinaga Y."/>
            <person name="Zwiers L.-H."/>
            <person name="Turgeon B."/>
            <person name="Goodwin S."/>
            <person name="Spatafora J."/>
            <person name="Crous P."/>
            <person name="Grigoriev I."/>
        </authorList>
    </citation>
    <scope>NUCLEOTIDE SEQUENCE</scope>
    <source>
        <strain evidence="1">CBS 116435</strain>
    </source>
</reference>
<name>A0A9P4Q3B4_9PEZI</name>
<protein>
    <submittedName>
        <fullName evidence="1">Uncharacterized protein</fullName>
    </submittedName>
</protein>
<organism evidence="1 2">
    <name type="scientific">Polychaeton citri CBS 116435</name>
    <dbReference type="NCBI Taxonomy" id="1314669"/>
    <lineage>
        <taxon>Eukaryota</taxon>
        <taxon>Fungi</taxon>
        <taxon>Dikarya</taxon>
        <taxon>Ascomycota</taxon>
        <taxon>Pezizomycotina</taxon>
        <taxon>Dothideomycetes</taxon>
        <taxon>Dothideomycetidae</taxon>
        <taxon>Capnodiales</taxon>
        <taxon>Capnodiaceae</taxon>
        <taxon>Polychaeton</taxon>
    </lineage>
</organism>
<keyword evidence="2" id="KW-1185">Reference proteome</keyword>
<dbReference type="AlphaFoldDB" id="A0A9P4Q3B4"/>
<comment type="caution">
    <text evidence="1">The sequence shown here is derived from an EMBL/GenBank/DDBJ whole genome shotgun (WGS) entry which is preliminary data.</text>
</comment>
<dbReference type="EMBL" id="MU003806">
    <property type="protein sequence ID" value="KAF2719808.1"/>
    <property type="molecule type" value="Genomic_DNA"/>
</dbReference>
<evidence type="ECO:0000313" key="2">
    <source>
        <dbReference type="Proteomes" id="UP000799441"/>
    </source>
</evidence>
<proteinExistence type="predicted"/>
<gene>
    <name evidence="1" type="ORF">K431DRAFT_286296</name>
</gene>
<sequence>MRHENKWDLNLLSLIRPPTSPLHLPNLTSELRFITAVGFKRHVQLQAHAPSTWAAEVALILQK</sequence>
<dbReference type="Proteomes" id="UP000799441">
    <property type="component" value="Unassembled WGS sequence"/>
</dbReference>
<accession>A0A9P4Q3B4</accession>